<proteinExistence type="predicted"/>
<reference evidence="2 4" key="1">
    <citation type="journal article" date="2020" name="Stud. Mycol.">
        <title>101 Dothideomycetes genomes: a test case for predicting lifestyles and emergence of pathogens.</title>
        <authorList>
            <person name="Haridas S."/>
            <person name="Albert R."/>
            <person name="Binder M."/>
            <person name="Bloem J."/>
            <person name="Labutti K."/>
            <person name="Salamov A."/>
            <person name="Andreopoulos B."/>
            <person name="Baker S."/>
            <person name="Barry K."/>
            <person name="Bills G."/>
            <person name="Bluhm B."/>
            <person name="Cannon C."/>
            <person name="Castanera R."/>
            <person name="Culley D."/>
            <person name="Daum C."/>
            <person name="Ezra D."/>
            <person name="Gonzalez J."/>
            <person name="Henrissat B."/>
            <person name="Kuo A."/>
            <person name="Liang C."/>
            <person name="Lipzen A."/>
            <person name="Lutzoni F."/>
            <person name="Magnuson J."/>
            <person name="Mondo S."/>
            <person name="Nolan M."/>
            <person name="Ohm R."/>
            <person name="Pangilinan J."/>
            <person name="Park H.-J."/>
            <person name="Ramirez L."/>
            <person name="Alfaro M."/>
            <person name="Sun H."/>
            <person name="Tritt A."/>
            <person name="Yoshinaga Y."/>
            <person name="Zwiers L.-H."/>
            <person name="Turgeon B."/>
            <person name="Goodwin S."/>
            <person name="Spatafora J."/>
            <person name="Crous P."/>
            <person name="Grigoriev I."/>
        </authorList>
    </citation>
    <scope>NUCLEOTIDE SEQUENCE</scope>
    <source>
        <strain evidence="2 4">CBS 304.34</strain>
    </source>
</reference>
<dbReference type="Pfam" id="PF02458">
    <property type="entry name" value="Transferase"/>
    <property type="match status" value="1"/>
</dbReference>
<evidence type="ECO:0000313" key="2">
    <source>
        <dbReference type="EMBL" id="KAF2813994.1"/>
    </source>
</evidence>
<dbReference type="InterPro" id="IPR051283">
    <property type="entry name" value="Sec_Metabolite_Acyltrans"/>
</dbReference>
<reference evidence="4" key="3">
    <citation type="submission" date="2025-04" db="UniProtKB">
        <authorList>
            <consortium name="RefSeq"/>
        </authorList>
    </citation>
    <scope>IDENTIFICATION</scope>
    <source>
        <strain evidence="4">CBS 304.34</strain>
    </source>
</reference>
<dbReference type="Gene3D" id="3.30.559.10">
    <property type="entry name" value="Chloramphenicol acetyltransferase-like domain"/>
    <property type="match status" value="2"/>
</dbReference>
<dbReference type="PANTHER" id="PTHR31896">
    <property type="entry name" value="FAMILY REGULATORY PROTEIN, PUTATIVE (AFU_ORTHOLOGUE AFUA_3G14730)-RELATED"/>
    <property type="match status" value="1"/>
</dbReference>
<evidence type="ECO:0000256" key="1">
    <source>
        <dbReference type="ARBA" id="ARBA00022679"/>
    </source>
</evidence>
<dbReference type="OrthoDB" id="1862401at2759"/>
<dbReference type="EMBL" id="MU003695">
    <property type="protein sequence ID" value="KAF2813994.1"/>
    <property type="molecule type" value="Genomic_DNA"/>
</dbReference>
<keyword evidence="3" id="KW-1185">Reference proteome</keyword>
<dbReference type="GeneID" id="54468011"/>
<dbReference type="PANTHER" id="PTHR31896:SF64">
    <property type="entry name" value="TRICHOTHECENE 3-O-ACETYLTRANSFERASE"/>
    <property type="match status" value="1"/>
</dbReference>
<protein>
    <recommendedName>
        <fullName evidence="5">Trichothecene 3-O-acetyltransferase</fullName>
    </recommendedName>
</protein>
<name>A0A6A6Z144_9PEZI</name>
<evidence type="ECO:0008006" key="5">
    <source>
        <dbReference type="Google" id="ProtNLM"/>
    </source>
</evidence>
<evidence type="ECO:0000313" key="3">
    <source>
        <dbReference type="Proteomes" id="UP000504636"/>
    </source>
</evidence>
<dbReference type="GO" id="GO:0016740">
    <property type="term" value="F:transferase activity"/>
    <property type="evidence" value="ECO:0007669"/>
    <property type="project" value="UniProtKB-KW"/>
</dbReference>
<dbReference type="Proteomes" id="UP000504636">
    <property type="component" value="Unplaced"/>
</dbReference>
<organism evidence="2">
    <name type="scientific">Mytilinidion resinicola</name>
    <dbReference type="NCBI Taxonomy" id="574789"/>
    <lineage>
        <taxon>Eukaryota</taxon>
        <taxon>Fungi</taxon>
        <taxon>Dikarya</taxon>
        <taxon>Ascomycota</taxon>
        <taxon>Pezizomycotina</taxon>
        <taxon>Dothideomycetes</taxon>
        <taxon>Pleosporomycetidae</taxon>
        <taxon>Mytilinidiales</taxon>
        <taxon>Mytilinidiaceae</taxon>
        <taxon>Mytilinidion</taxon>
    </lineage>
</organism>
<gene>
    <name evidence="2 4" type="ORF">BDZ99DRAFT_554145</name>
</gene>
<sequence>MLQEVALSPLDQFASRGYISLLFCFPSLDHTHENLVTQLQHGLSCFASLFPVVKGHVQQKLERGHVKVVYSVDAADPPFAVRDTSLKYEELRQKGFPIQGPRHGSVSHEAAGWDGTVVAVKVSKLRGGLILCFSAHHSFVNAAGLGVLTKLYAECCSGKIRHDYARVMKQDRVRSLQGTDLEDALIHHGRLWMPPEPNHSRIPTPEPISPKFAKISIAMTISEVALQQLKHSCAENATDKHSTSFISALDAATSLLFVGIMRARSPYLPPGSICSLNIAVDGRSKLVPPLPDDFLGNSHAGAIVSIPVSDLNSQDVGVTIGNVAFQIRTAITAVDNQLIRSSTSECYSVLPPHGV</sequence>
<reference evidence="4" key="2">
    <citation type="submission" date="2020-04" db="EMBL/GenBank/DDBJ databases">
        <authorList>
            <consortium name="NCBI Genome Project"/>
        </authorList>
    </citation>
    <scope>NUCLEOTIDE SEQUENCE</scope>
    <source>
        <strain evidence="4">CBS 304.34</strain>
    </source>
</reference>
<dbReference type="RefSeq" id="XP_033580958.1">
    <property type="nucleotide sequence ID" value="XM_033727118.1"/>
</dbReference>
<accession>A0A6A6Z144</accession>
<keyword evidence="1" id="KW-0808">Transferase</keyword>
<dbReference type="AlphaFoldDB" id="A0A6A6Z144"/>
<dbReference type="InterPro" id="IPR023213">
    <property type="entry name" value="CAT-like_dom_sf"/>
</dbReference>
<evidence type="ECO:0000313" key="4">
    <source>
        <dbReference type="RefSeq" id="XP_033580958.1"/>
    </source>
</evidence>